<reference evidence="1" key="1">
    <citation type="submission" date="2020-07" db="EMBL/GenBank/DDBJ databases">
        <title>Genome sequence and genetic diversity analysis of an under-domesticated orphan crop, white fonio (Digitaria exilis).</title>
        <authorList>
            <person name="Bennetzen J.L."/>
            <person name="Chen S."/>
            <person name="Ma X."/>
            <person name="Wang X."/>
            <person name="Yssel A.E.J."/>
            <person name="Chaluvadi S.R."/>
            <person name="Johnson M."/>
            <person name="Gangashetty P."/>
            <person name="Hamidou F."/>
            <person name="Sanogo M.D."/>
            <person name="Zwaenepoel A."/>
            <person name="Wallace J."/>
            <person name="Van De Peer Y."/>
            <person name="Van Deynze A."/>
        </authorList>
    </citation>
    <scope>NUCLEOTIDE SEQUENCE</scope>
    <source>
        <tissue evidence="1">Leaves</tissue>
    </source>
</reference>
<accession>A0A835FMZ8</accession>
<proteinExistence type="predicted"/>
<keyword evidence="2" id="KW-1185">Reference proteome</keyword>
<evidence type="ECO:0000313" key="2">
    <source>
        <dbReference type="Proteomes" id="UP000636709"/>
    </source>
</evidence>
<sequence length="133" mass="15278">MIAYPNKLDPASCDLFQFRRASQPTMIHHDFAFPENHDQVFVVVVVVFNLPEMFRGGSPVVLDDDRAKNTSRFAVLLPNYAADDTSEVVVWVHVPDNCFFFFHLWMTRAGDYFSNDSDDHLCMANSRYHSATL</sequence>
<name>A0A835FMZ8_9POAL</name>
<protein>
    <submittedName>
        <fullName evidence="1">Uncharacterized protein</fullName>
    </submittedName>
</protein>
<dbReference type="Proteomes" id="UP000636709">
    <property type="component" value="Unassembled WGS sequence"/>
</dbReference>
<organism evidence="1 2">
    <name type="scientific">Digitaria exilis</name>
    <dbReference type="NCBI Taxonomy" id="1010633"/>
    <lineage>
        <taxon>Eukaryota</taxon>
        <taxon>Viridiplantae</taxon>
        <taxon>Streptophyta</taxon>
        <taxon>Embryophyta</taxon>
        <taxon>Tracheophyta</taxon>
        <taxon>Spermatophyta</taxon>
        <taxon>Magnoliopsida</taxon>
        <taxon>Liliopsida</taxon>
        <taxon>Poales</taxon>
        <taxon>Poaceae</taxon>
        <taxon>PACMAD clade</taxon>
        <taxon>Panicoideae</taxon>
        <taxon>Panicodae</taxon>
        <taxon>Paniceae</taxon>
        <taxon>Anthephorinae</taxon>
        <taxon>Digitaria</taxon>
    </lineage>
</organism>
<evidence type="ECO:0000313" key="1">
    <source>
        <dbReference type="EMBL" id="KAF8762949.1"/>
    </source>
</evidence>
<comment type="caution">
    <text evidence="1">The sequence shown here is derived from an EMBL/GenBank/DDBJ whole genome shotgun (WGS) entry which is preliminary data.</text>
</comment>
<gene>
    <name evidence="1" type="ORF">HU200_008795</name>
</gene>
<dbReference type="EMBL" id="JACEFO010000592">
    <property type="protein sequence ID" value="KAF8762949.1"/>
    <property type="molecule type" value="Genomic_DNA"/>
</dbReference>
<dbReference type="AlphaFoldDB" id="A0A835FMZ8"/>